<name>E8V064_TERSS</name>
<dbReference type="EMBL" id="CP002467">
    <property type="protein sequence ID" value="ADV83282.1"/>
    <property type="molecule type" value="Genomic_DNA"/>
</dbReference>
<dbReference type="SUPFAM" id="SSF53474">
    <property type="entry name" value="alpha/beta-Hydrolases"/>
    <property type="match status" value="1"/>
</dbReference>
<protein>
    <submittedName>
        <fullName evidence="2">Lipase class 2</fullName>
    </submittedName>
</protein>
<evidence type="ECO:0000313" key="2">
    <source>
        <dbReference type="EMBL" id="ADV83282.1"/>
    </source>
</evidence>
<dbReference type="InterPro" id="IPR029058">
    <property type="entry name" value="AB_hydrolase_fold"/>
</dbReference>
<dbReference type="GO" id="GO:0016787">
    <property type="term" value="F:hydrolase activity"/>
    <property type="evidence" value="ECO:0007669"/>
    <property type="project" value="InterPro"/>
</dbReference>
<feature type="domain" description="AFL C-terminal" evidence="1">
    <location>
        <begin position="267"/>
        <end position="356"/>
    </location>
</feature>
<organism evidence="2 3">
    <name type="scientific">Terriglobus saanensis (strain ATCC BAA-1853 / DSM 23119 / SP1PR4)</name>
    <dbReference type="NCBI Taxonomy" id="401053"/>
    <lineage>
        <taxon>Bacteria</taxon>
        <taxon>Pseudomonadati</taxon>
        <taxon>Acidobacteriota</taxon>
        <taxon>Terriglobia</taxon>
        <taxon>Terriglobales</taxon>
        <taxon>Acidobacteriaceae</taxon>
        <taxon>Terriglobus</taxon>
    </lineage>
</organism>
<reference evidence="2 3" key="1">
    <citation type="journal article" date="2012" name="Stand. Genomic Sci.">
        <title>Complete genome sequence of Terriglobus saanensis type strain SP1PR4(T), an Acidobacteria from tundra soil.</title>
        <authorList>
            <person name="Rawat S.R."/>
            <person name="Mannisto M.K."/>
            <person name="Starovoytov V."/>
            <person name="Goodwin L."/>
            <person name="Nolan M."/>
            <person name="Hauser L."/>
            <person name="Land M."/>
            <person name="Davenport K.W."/>
            <person name="Woyke T."/>
            <person name="Haggblom M.M."/>
        </authorList>
    </citation>
    <scope>NUCLEOTIDE SEQUENCE</scope>
    <source>
        <strain evidence="3">ATCC BAA-1853 / DSM 23119 / SP1PR4</strain>
    </source>
</reference>
<dbReference type="eggNOG" id="COG1075">
    <property type="taxonomic scope" value="Bacteria"/>
</dbReference>
<dbReference type="Gene3D" id="2.60.40.2190">
    <property type="match status" value="1"/>
</dbReference>
<dbReference type="GO" id="GO:0016042">
    <property type="term" value="P:lipid catabolic process"/>
    <property type="evidence" value="ECO:0007669"/>
    <property type="project" value="InterPro"/>
</dbReference>
<dbReference type="InterPro" id="IPR040664">
    <property type="entry name" value="AFL_C"/>
</dbReference>
<dbReference type="HOGENOM" id="CLU_600881_0_0_0"/>
<proteinExistence type="predicted"/>
<dbReference type="OrthoDB" id="7329829at2"/>
<dbReference type="Pfam" id="PF01674">
    <property type="entry name" value="Lipase_2"/>
    <property type="match status" value="1"/>
</dbReference>
<dbReference type="AlphaFoldDB" id="E8V064"/>
<dbReference type="Proteomes" id="UP000006844">
    <property type="component" value="Chromosome"/>
</dbReference>
<accession>E8V064</accession>
<dbReference type="KEGG" id="tsa:AciPR4_2502"/>
<dbReference type="Pfam" id="PF18067">
    <property type="entry name" value="Lipase_C"/>
    <property type="match status" value="1"/>
</dbReference>
<evidence type="ECO:0000259" key="1">
    <source>
        <dbReference type="Pfam" id="PF18067"/>
    </source>
</evidence>
<gene>
    <name evidence="2" type="ordered locus">AciPR4_2502</name>
</gene>
<dbReference type="Gene3D" id="3.40.50.1820">
    <property type="entry name" value="alpha/beta hydrolase"/>
    <property type="match status" value="1"/>
</dbReference>
<keyword evidence="3" id="KW-1185">Reference proteome</keyword>
<evidence type="ECO:0000313" key="3">
    <source>
        <dbReference type="Proteomes" id="UP000006844"/>
    </source>
</evidence>
<sequence length="451" mass="49152">MTLERIGWKLVMALFLGAMVLQARSQPNTAVPVIFVHGNGDDSAKWIGIIWLFESNGYPADKLFAVRFPHPNSRADDSRDEINRSSTTDEAAELSAFVTRVLIQTHARKVALVGSSRGGLTIRNYLLHGGSANVAYALLSGTPNHGVLATDKNQGGEFNGKGNFLTALNSPSSDGSEVVSGVRMMTLRSDKLDKYAQPTGIAFGTPQMATGVTFEGPALRGASNVMLPNLDHRELAFYPTAFAEMYKFITGTSPQRRSVTPEDNPTLSGLITGFENGAFTNLPVSGAHLSIYPIDTAKGIESSTPAYETTTKEDGRWGSFQAASVQEYDFDLEYQGRHVHFYKAPLPRSTTLLNLRFMPVPRTAESGSAAQISQILIARPQGYFSRERDAVQIDGKLSTDEPSGLPLLDSFVAKVPAISGKLTQVTLRNETIWARPSEDFSKELPIVDFLW</sequence>
<dbReference type="RefSeq" id="WP_013569015.1">
    <property type="nucleotide sequence ID" value="NC_014963.1"/>
</dbReference>
<dbReference type="STRING" id="401053.AciPR4_2502"/>
<dbReference type="InterPro" id="IPR002918">
    <property type="entry name" value="Lipase_EstA/Esterase_EstB"/>
</dbReference>